<evidence type="ECO:0000256" key="2">
    <source>
        <dbReference type="ARBA" id="ARBA00006084"/>
    </source>
</evidence>
<comment type="similarity">
    <text evidence="2 5">Belongs to the ARPC5 family.</text>
</comment>
<dbReference type="GeneID" id="80897271"/>
<proteinExistence type="inferred from homology"/>
<dbReference type="Proteomes" id="UP001144673">
    <property type="component" value="Chromosome 5"/>
</dbReference>
<keyword evidence="3" id="KW-0963">Cytoplasm</keyword>
<comment type="subcellular location">
    <subcellularLocation>
        <location evidence="1">Cytoplasm</location>
        <location evidence="1">Cytoskeleton</location>
    </subcellularLocation>
</comment>
<dbReference type="Gene3D" id="1.25.40.190">
    <property type="entry name" value="Actin-related protein 2/3 complex subunit 5"/>
    <property type="match status" value="1"/>
</dbReference>
<gene>
    <name evidence="7" type="ORF">LMH87_010112</name>
</gene>
<dbReference type="Pfam" id="PF04699">
    <property type="entry name" value="P16-Arc"/>
    <property type="match status" value="1"/>
</dbReference>
<evidence type="ECO:0000256" key="4">
    <source>
        <dbReference type="ARBA" id="ARBA00023212"/>
    </source>
</evidence>
<dbReference type="PANTHER" id="PTHR12644">
    <property type="entry name" value="ARP2/3 COMPLEX 16 KD SUBUNIT P16-ARC"/>
    <property type="match status" value="1"/>
</dbReference>
<sequence length="257" mass="27603">MFLGTSIRAASLSRLSETKGGITCTWAVQVTFSRVIHFLSVAVVIRSAGHVVSRRESYAMSIIQQHTSASLSDAWRTINIDALTEDSSYNFDTSTLHPPQPEITEADVRGLSGQVRQLLRGGDAEGALRGCLETPVYNGTDAAKDAHLQTIIEVLQSIKASDMTPLLKRIYESPGGSDCLDVLMKYIYKAMAGSHSGRGSKVTPQPTGGFSQVGGRPGAANESASSGMSVMLSWHEKLVEVAGLGCIGRTMTDWRRV</sequence>
<feature type="region of interest" description="Disordered" evidence="6">
    <location>
        <begin position="194"/>
        <end position="224"/>
    </location>
</feature>
<dbReference type="GO" id="GO:0034314">
    <property type="term" value="P:Arp2/3 complex-mediated actin nucleation"/>
    <property type="evidence" value="ECO:0007669"/>
    <property type="project" value="InterPro"/>
</dbReference>
<keyword evidence="8" id="KW-1185">Reference proteome</keyword>
<dbReference type="InterPro" id="IPR006789">
    <property type="entry name" value="ARPC5"/>
</dbReference>
<dbReference type="SUPFAM" id="SSF69103">
    <property type="entry name" value="Arp2/3 complex 16 kDa subunit ARPC5"/>
    <property type="match status" value="1"/>
</dbReference>
<name>A0A9W8QDB4_AKAMU</name>
<evidence type="ECO:0000256" key="1">
    <source>
        <dbReference type="ARBA" id="ARBA00004245"/>
    </source>
</evidence>
<evidence type="ECO:0000313" key="7">
    <source>
        <dbReference type="EMBL" id="KAJ4153632.1"/>
    </source>
</evidence>
<dbReference type="KEGG" id="amus:LMH87_010112"/>
<keyword evidence="4 5" id="KW-0206">Cytoskeleton</keyword>
<dbReference type="InterPro" id="IPR036743">
    <property type="entry name" value="ARPC5_sf"/>
</dbReference>
<evidence type="ECO:0000313" key="8">
    <source>
        <dbReference type="Proteomes" id="UP001144673"/>
    </source>
</evidence>
<comment type="caution">
    <text evidence="7">The sequence shown here is derived from an EMBL/GenBank/DDBJ whole genome shotgun (WGS) entry which is preliminary data.</text>
</comment>
<accession>A0A9W8QDB4</accession>
<organism evidence="7 8">
    <name type="scientific">Akanthomyces muscarius</name>
    <name type="common">Entomopathogenic fungus</name>
    <name type="synonym">Lecanicillium muscarium</name>
    <dbReference type="NCBI Taxonomy" id="2231603"/>
    <lineage>
        <taxon>Eukaryota</taxon>
        <taxon>Fungi</taxon>
        <taxon>Dikarya</taxon>
        <taxon>Ascomycota</taxon>
        <taxon>Pezizomycotina</taxon>
        <taxon>Sordariomycetes</taxon>
        <taxon>Hypocreomycetidae</taxon>
        <taxon>Hypocreales</taxon>
        <taxon>Cordycipitaceae</taxon>
        <taxon>Akanthomyces</taxon>
    </lineage>
</organism>
<dbReference type="GO" id="GO:0030833">
    <property type="term" value="P:regulation of actin filament polymerization"/>
    <property type="evidence" value="ECO:0007669"/>
    <property type="project" value="InterPro"/>
</dbReference>
<dbReference type="EMBL" id="JAJHUN010000008">
    <property type="protein sequence ID" value="KAJ4153632.1"/>
    <property type="molecule type" value="Genomic_DNA"/>
</dbReference>
<evidence type="ECO:0000256" key="3">
    <source>
        <dbReference type="ARBA" id="ARBA00022490"/>
    </source>
</evidence>
<dbReference type="AlphaFoldDB" id="A0A9W8QDB4"/>
<dbReference type="FunFam" id="1.25.40.190:FF:000005">
    <property type="entry name" value="Actin-related protein 2/3 complex subunit 5"/>
    <property type="match status" value="1"/>
</dbReference>
<dbReference type="GO" id="GO:0005885">
    <property type="term" value="C:Arp2/3 protein complex"/>
    <property type="evidence" value="ECO:0007669"/>
    <property type="project" value="InterPro"/>
</dbReference>
<evidence type="ECO:0000256" key="5">
    <source>
        <dbReference type="RuleBase" id="RU004301"/>
    </source>
</evidence>
<reference evidence="7" key="1">
    <citation type="journal article" date="2023" name="Access Microbiol">
        <title>De-novo genome assembly for Akanthomyces muscarius, a biocontrol agent of insect agricultural pests.</title>
        <authorList>
            <person name="Erdos Z."/>
            <person name="Studholme D.J."/>
            <person name="Raymond B."/>
            <person name="Sharma M."/>
        </authorList>
    </citation>
    <scope>NUCLEOTIDE SEQUENCE</scope>
    <source>
        <strain evidence="7">Ve6</strain>
    </source>
</reference>
<comment type="function">
    <text evidence="5">Functions as component of the Arp2/3 complex which is involved in regulation of actin polymerization and together with an activating nucleation-promoting factor (NPF) mediates the formation of branched actin networks. Arp2/3 complex plays a critical role in the control of cell morphogenesis via the modulation of cell polarity development.</text>
</comment>
<evidence type="ECO:0000256" key="6">
    <source>
        <dbReference type="SAM" id="MobiDB-lite"/>
    </source>
</evidence>
<protein>
    <recommendedName>
        <fullName evidence="5">Actin-related protein 2/3 complex subunit 5</fullName>
    </recommendedName>
</protein>
<dbReference type="RefSeq" id="XP_056054290.1">
    <property type="nucleotide sequence ID" value="XM_056197218.1"/>
</dbReference>